<evidence type="ECO:0000256" key="1">
    <source>
        <dbReference type="ARBA" id="ARBA00007626"/>
    </source>
</evidence>
<proteinExistence type="inferred from homology"/>
<reference evidence="2" key="1">
    <citation type="submission" date="2022-02" db="EMBL/GenBank/DDBJ databases">
        <authorList>
            <person name="Henning P.M."/>
            <person name="McCubbin A.G."/>
            <person name="Shore J.S."/>
        </authorList>
    </citation>
    <scope>NUCLEOTIDE SEQUENCE</scope>
    <source>
        <strain evidence="2">F60SS</strain>
        <tissue evidence="2">Leaves</tissue>
    </source>
</reference>
<reference evidence="2" key="2">
    <citation type="journal article" date="2023" name="Plants (Basel)">
        <title>Annotation of the Turnera subulata (Passifloraceae) Draft Genome Reveals the S-Locus Evolved after the Divergence of Turneroideae from Passifloroideae in a Stepwise Manner.</title>
        <authorList>
            <person name="Henning P.M."/>
            <person name="Roalson E.H."/>
            <person name="Mir W."/>
            <person name="McCubbin A.G."/>
            <person name="Shore J.S."/>
        </authorList>
    </citation>
    <scope>NUCLEOTIDE SEQUENCE</scope>
    <source>
        <strain evidence="2">F60SS</strain>
    </source>
</reference>
<sequence>PNLRVKLPLEQWAEEGRPLEKHQLQALISRLRDLNRVDHALEVSEWMTDCRDLDLSVSDVAVRLQLIYRVHGL</sequence>
<dbReference type="AlphaFoldDB" id="A0A9Q0FFE6"/>
<feature type="non-terminal residue" evidence="2">
    <location>
        <position position="1"/>
    </location>
</feature>
<dbReference type="OrthoDB" id="1742475at2759"/>
<gene>
    <name evidence="2" type="ORF">Tsubulata_037265</name>
</gene>
<comment type="similarity">
    <text evidence="1">Belongs to the PPR family. P subfamily.</text>
</comment>
<dbReference type="Proteomes" id="UP001141552">
    <property type="component" value="Unassembled WGS sequence"/>
</dbReference>
<evidence type="ECO:0000313" key="3">
    <source>
        <dbReference type="Proteomes" id="UP001141552"/>
    </source>
</evidence>
<feature type="non-terminal residue" evidence="2">
    <location>
        <position position="73"/>
    </location>
</feature>
<name>A0A9Q0FFE6_9ROSI</name>
<evidence type="ECO:0000313" key="2">
    <source>
        <dbReference type="EMBL" id="KAJ4830367.1"/>
    </source>
</evidence>
<keyword evidence="3" id="KW-1185">Reference proteome</keyword>
<accession>A0A9Q0FFE6</accession>
<dbReference type="PANTHER" id="PTHR45717:SF10">
    <property type="entry name" value="OS10G0501000 PROTEIN"/>
    <property type="match status" value="1"/>
</dbReference>
<dbReference type="PANTHER" id="PTHR45717">
    <property type="entry name" value="OS12G0527900 PROTEIN"/>
    <property type="match status" value="1"/>
</dbReference>
<dbReference type="EMBL" id="JAKUCV010005655">
    <property type="protein sequence ID" value="KAJ4830367.1"/>
    <property type="molecule type" value="Genomic_DNA"/>
</dbReference>
<dbReference type="GO" id="GO:0005739">
    <property type="term" value="C:mitochondrion"/>
    <property type="evidence" value="ECO:0007669"/>
    <property type="project" value="TreeGrafter"/>
</dbReference>
<comment type="caution">
    <text evidence="2">The sequence shown here is derived from an EMBL/GenBank/DDBJ whole genome shotgun (WGS) entry which is preliminary data.</text>
</comment>
<organism evidence="2 3">
    <name type="scientific">Turnera subulata</name>
    <dbReference type="NCBI Taxonomy" id="218843"/>
    <lineage>
        <taxon>Eukaryota</taxon>
        <taxon>Viridiplantae</taxon>
        <taxon>Streptophyta</taxon>
        <taxon>Embryophyta</taxon>
        <taxon>Tracheophyta</taxon>
        <taxon>Spermatophyta</taxon>
        <taxon>Magnoliopsida</taxon>
        <taxon>eudicotyledons</taxon>
        <taxon>Gunneridae</taxon>
        <taxon>Pentapetalae</taxon>
        <taxon>rosids</taxon>
        <taxon>fabids</taxon>
        <taxon>Malpighiales</taxon>
        <taxon>Passifloraceae</taxon>
        <taxon>Turnera</taxon>
    </lineage>
</organism>
<protein>
    <submittedName>
        <fullName evidence="2">Uncharacterized protein</fullName>
    </submittedName>
</protein>